<evidence type="ECO:0000313" key="6">
    <source>
        <dbReference type="Proteomes" id="UP000516314"/>
    </source>
</evidence>
<reference evidence="5 6" key="1">
    <citation type="submission" date="2020-09" db="EMBL/GenBank/DDBJ databases">
        <authorList>
            <person name="Ashkenazy H."/>
        </authorList>
    </citation>
    <scope>NUCLEOTIDE SEQUENCE [LARGE SCALE GENOMIC DNA]</scope>
    <source>
        <strain evidence="6">cv. Cdm-0</strain>
    </source>
</reference>
<dbReference type="SUPFAM" id="SSF53686">
    <property type="entry name" value="Tryptophan synthase beta subunit-like PLP-dependent enzymes"/>
    <property type="match status" value="1"/>
</dbReference>
<dbReference type="Pfam" id="PF13850">
    <property type="entry name" value="ERGIC_N"/>
    <property type="match status" value="1"/>
</dbReference>
<dbReference type="Proteomes" id="UP000516314">
    <property type="component" value="Chromosome 4"/>
</dbReference>
<dbReference type="InterPro" id="IPR039542">
    <property type="entry name" value="Erv_N"/>
</dbReference>
<keyword evidence="3" id="KW-1133">Transmembrane helix</keyword>
<sequence>MVSTSKIKSVDFYRKIPRDLTEASLSGAGLSIIAALSMIFLFGMELNNYLAVSTSTSVIVDRSADGDFLRLDFNISYELLVAKGDVGVLHGAMSYLLQDDDGQIIEPHSISAGLDYPGVGPEHSFLKDVGRAEYFSVTDEEALEVSRECLGWRE</sequence>
<accession>A0A7G2F427</accession>
<keyword evidence="2" id="KW-0663">Pyridoxal phosphate</keyword>
<feature type="transmembrane region" description="Helical" evidence="3">
    <location>
        <begin position="20"/>
        <end position="44"/>
    </location>
</feature>
<dbReference type="Gene3D" id="3.40.50.1100">
    <property type="match status" value="1"/>
</dbReference>
<dbReference type="EMBL" id="LR881469">
    <property type="protein sequence ID" value="CAD5329201.1"/>
    <property type="molecule type" value="Genomic_DNA"/>
</dbReference>
<keyword evidence="3" id="KW-0472">Membrane</keyword>
<proteinExistence type="predicted"/>
<name>A0A7G2F427_ARATH</name>
<evidence type="ECO:0000259" key="4">
    <source>
        <dbReference type="Pfam" id="PF13850"/>
    </source>
</evidence>
<protein>
    <submittedName>
        <fullName evidence="5">(thale cress) hypothetical protein</fullName>
    </submittedName>
</protein>
<evidence type="ECO:0000256" key="2">
    <source>
        <dbReference type="ARBA" id="ARBA00022898"/>
    </source>
</evidence>
<evidence type="ECO:0000256" key="3">
    <source>
        <dbReference type="SAM" id="Phobius"/>
    </source>
</evidence>
<dbReference type="PANTHER" id="PTHR48077:SF3">
    <property type="entry name" value="TRYPTOPHAN SYNTHASE"/>
    <property type="match status" value="1"/>
</dbReference>
<evidence type="ECO:0000313" key="5">
    <source>
        <dbReference type="EMBL" id="CAD5329201.1"/>
    </source>
</evidence>
<dbReference type="InterPro" id="IPR036052">
    <property type="entry name" value="TrpB-like_PALP_sf"/>
</dbReference>
<gene>
    <name evidence="5" type="ORF">AT9943_LOCUS16804</name>
</gene>
<dbReference type="GO" id="GO:0004834">
    <property type="term" value="F:tryptophan synthase activity"/>
    <property type="evidence" value="ECO:0007669"/>
    <property type="project" value="InterPro"/>
</dbReference>
<dbReference type="InterPro" id="IPR023026">
    <property type="entry name" value="Trp_synth_beta/beta-like"/>
</dbReference>
<dbReference type="AlphaFoldDB" id="A0A7G2F427"/>
<organism evidence="5 6">
    <name type="scientific">Arabidopsis thaliana</name>
    <name type="common">Mouse-ear cress</name>
    <dbReference type="NCBI Taxonomy" id="3702"/>
    <lineage>
        <taxon>Eukaryota</taxon>
        <taxon>Viridiplantae</taxon>
        <taxon>Streptophyta</taxon>
        <taxon>Embryophyta</taxon>
        <taxon>Tracheophyta</taxon>
        <taxon>Spermatophyta</taxon>
        <taxon>Magnoliopsida</taxon>
        <taxon>eudicotyledons</taxon>
        <taxon>Gunneridae</taxon>
        <taxon>Pentapetalae</taxon>
        <taxon>rosids</taxon>
        <taxon>malvids</taxon>
        <taxon>Brassicales</taxon>
        <taxon>Brassicaceae</taxon>
        <taxon>Camelineae</taxon>
        <taxon>Arabidopsis</taxon>
    </lineage>
</organism>
<keyword evidence="3" id="KW-0812">Transmembrane</keyword>
<dbReference type="PANTHER" id="PTHR48077">
    <property type="entry name" value="TRYPTOPHAN SYNTHASE-RELATED"/>
    <property type="match status" value="1"/>
</dbReference>
<comment type="cofactor">
    <cofactor evidence="1">
        <name>pyridoxal 5'-phosphate</name>
        <dbReference type="ChEBI" id="CHEBI:597326"/>
    </cofactor>
</comment>
<feature type="domain" description="Endoplasmic reticulum vesicle transporter N-terminal" evidence="4">
    <location>
        <begin position="7"/>
        <end position="77"/>
    </location>
</feature>
<evidence type="ECO:0000256" key="1">
    <source>
        <dbReference type="ARBA" id="ARBA00001933"/>
    </source>
</evidence>